<evidence type="ECO:0000313" key="2">
    <source>
        <dbReference type="EMBL" id="EDP54822.1"/>
    </source>
</evidence>
<proteinExistence type="predicted"/>
<dbReference type="VEuPathDB" id="FungiDB:AFUB_028820"/>
<dbReference type="Proteomes" id="UP000001699">
    <property type="component" value="Unassembled WGS sequence"/>
</dbReference>
<keyword evidence="3" id="KW-1185">Reference proteome</keyword>
<dbReference type="HOGENOM" id="CLU_2721747_0_0_1"/>
<evidence type="ECO:0000256" key="1">
    <source>
        <dbReference type="SAM" id="MobiDB-lite"/>
    </source>
</evidence>
<dbReference type="EMBL" id="DS499595">
    <property type="protein sequence ID" value="EDP54822.1"/>
    <property type="molecule type" value="Genomic_DNA"/>
</dbReference>
<evidence type="ECO:0000313" key="3">
    <source>
        <dbReference type="Proteomes" id="UP000001699"/>
    </source>
</evidence>
<organism evidence="2 3">
    <name type="scientific">Aspergillus fumigatus (strain CBS 144.89 / FGSC A1163 / CEA10)</name>
    <name type="common">Neosartorya fumigata</name>
    <dbReference type="NCBI Taxonomy" id="451804"/>
    <lineage>
        <taxon>Eukaryota</taxon>
        <taxon>Fungi</taxon>
        <taxon>Dikarya</taxon>
        <taxon>Ascomycota</taxon>
        <taxon>Pezizomycotina</taxon>
        <taxon>Eurotiomycetes</taxon>
        <taxon>Eurotiomycetidae</taxon>
        <taxon>Eurotiales</taxon>
        <taxon>Aspergillaceae</taxon>
        <taxon>Aspergillus</taxon>
        <taxon>Aspergillus subgen. Fumigati</taxon>
    </lineage>
</organism>
<feature type="region of interest" description="Disordered" evidence="1">
    <location>
        <begin position="17"/>
        <end position="72"/>
    </location>
</feature>
<dbReference type="AlphaFoldDB" id="B0XTB3"/>
<reference evidence="2 3" key="1">
    <citation type="journal article" date="2008" name="PLoS Genet.">
        <title>Genomic islands in the pathogenic filamentous fungus Aspergillus fumigatus.</title>
        <authorList>
            <person name="Fedorova N.D."/>
            <person name="Khaldi N."/>
            <person name="Joardar V.S."/>
            <person name="Maiti R."/>
            <person name="Amedeo P."/>
            <person name="Anderson M.J."/>
            <person name="Crabtree J."/>
            <person name="Silva J.C."/>
            <person name="Badger J.H."/>
            <person name="Albarraq A."/>
            <person name="Angiuoli S."/>
            <person name="Bussey H."/>
            <person name="Bowyer P."/>
            <person name="Cotty P.J."/>
            <person name="Dyer P.S."/>
            <person name="Egan A."/>
            <person name="Galens K."/>
            <person name="Fraser-Liggett C.M."/>
            <person name="Haas B.J."/>
            <person name="Inman J.M."/>
            <person name="Kent R."/>
            <person name="Lemieux S."/>
            <person name="Malavazi I."/>
            <person name="Orvis J."/>
            <person name="Roemer T."/>
            <person name="Ronning C.M."/>
            <person name="Sundaram J.P."/>
            <person name="Sutton G."/>
            <person name="Turner G."/>
            <person name="Venter J.C."/>
            <person name="White O.R."/>
            <person name="Whitty B.R."/>
            <person name="Youngman P."/>
            <person name="Wolfe K.H."/>
            <person name="Goldman G.H."/>
            <person name="Wortman J.R."/>
            <person name="Jiang B."/>
            <person name="Denning D.W."/>
            <person name="Nierman W.C."/>
        </authorList>
    </citation>
    <scope>NUCLEOTIDE SEQUENCE [LARGE SCALE GENOMIC DNA]</scope>
    <source>
        <strain evidence="3">CBS 144.89 / FGSC A1163 / CEA10</strain>
    </source>
</reference>
<sequence length="72" mass="8053">MPSMSINKGRIQVAGLLHKPATSPNAPGNCDRTSWRWRQRADGRSPSKKLAQESFVTVSYDASPPSREQRRT</sequence>
<protein>
    <submittedName>
        <fullName evidence="2">Uncharacterized protein</fullName>
    </submittedName>
</protein>
<name>B0XTB3_ASPFC</name>
<gene>
    <name evidence="2" type="ORF">AFUB_028820</name>
</gene>
<accession>B0XTB3</accession>